<evidence type="ECO:0000256" key="1">
    <source>
        <dbReference type="SAM" id="MobiDB-lite"/>
    </source>
</evidence>
<evidence type="ECO:0000313" key="2">
    <source>
        <dbReference type="EMBL" id="PTB49430.1"/>
    </source>
</evidence>
<protein>
    <submittedName>
        <fullName evidence="2">Uncharacterized protein</fullName>
    </submittedName>
</protein>
<feature type="compositionally biased region" description="Basic and acidic residues" evidence="1">
    <location>
        <begin position="213"/>
        <end position="251"/>
    </location>
</feature>
<organism evidence="2 3">
    <name type="scientific">Trichoderma harzianum CBS 226.95</name>
    <dbReference type="NCBI Taxonomy" id="983964"/>
    <lineage>
        <taxon>Eukaryota</taxon>
        <taxon>Fungi</taxon>
        <taxon>Dikarya</taxon>
        <taxon>Ascomycota</taxon>
        <taxon>Pezizomycotina</taxon>
        <taxon>Sordariomycetes</taxon>
        <taxon>Hypocreomycetidae</taxon>
        <taxon>Hypocreales</taxon>
        <taxon>Hypocreaceae</taxon>
        <taxon>Trichoderma</taxon>
    </lineage>
</organism>
<sequence>MDFLTEALKPIPAGGWLGRARSGILWSEGGYIFIVNECDRDLAAAKLLDAGCIRADWSWGSTDPATLQTLDDNAQRIHKKSIPEYEDVDNNSIRFVFPPERVSIMNEPIALVLPSFVGHGPPRTAALGSREPAQRETQNYENSTRLHKSPQAEALVQEEDMLQEDTPQEVTSSAATPQEDIPQEDKPQEDTPQEDTLQEDTPQEENIQEDIPQEDKLQEDIPQEDKLQEDIPQEDKLQEDIPQEDKLQEDKSQEDESQEDKSQEDKSQEDKSQEDKSQEDKSQEDRLQEDRHQEAATLLEPQTLSEQGSHPDLESLQPTKSQQNSELVQDITNTPDIEELQGGEELQHNAADDSKFTCVDGFLYYPRLPVLLETIIRARLRVPEEKVSYWATMLEVWAIPYLWAQTMAPEDVLDGIEDEEVKAWFNKATKRFEGGIDRVTNTKRKGRVATTRPPVDLDTLFD</sequence>
<name>A0A2T3ZX96_TRIHA</name>
<dbReference type="EMBL" id="KZ679692">
    <property type="protein sequence ID" value="PTB49430.1"/>
    <property type="molecule type" value="Genomic_DNA"/>
</dbReference>
<feature type="region of interest" description="Disordered" evidence="1">
    <location>
        <begin position="162"/>
        <end position="327"/>
    </location>
</feature>
<feature type="compositionally biased region" description="Acidic residues" evidence="1">
    <location>
        <begin position="191"/>
        <end position="212"/>
    </location>
</feature>
<feature type="compositionally biased region" description="Polar residues" evidence="1">
    <location>
        <begin position="316"/>
        <end position="327"/>
    </location>
</feature>
<evidence type="ECO:0000313" key="3">
    <source>
        <dbReference type="Proteomes" id="UP000241690"/>
    </source>
</evidence>
<keyword evidence="3" id="KW-1185">Reference proteome</keyword>
<dbReference type="RefSeq" id="XP_024769107.1">
    <property type="nucleotide sequence ID" value="XM_024913391.1"/>
</dbReference>
<dbReference type="AlphaFoldDB" id="A0A2T3ZX96"/>
<reference evidence="2 3" key="1">
    <citation type="submission" date="2016-07" db="EMBL/GenBank/DDBJ databases">
        <title>Multiple horizontal gene transfer events from other fungi enriched the ability of initially mycotrophic Trichoderma (Ascomycota) to feed on dead plant biomass.</title>
        <authorList>
            <consortium name="DOE Joint Genome Institute"/>
            <person name="Aerts A."/>
            <person name="Atanasova L."/>
            <person name="Chenthamara K."/>
            <person name="Zhang J."/>
            <person name="Grujic M."/>
            <person name="Henrissat B."/>
            <person name="Kuo A."/>
            <person name="Salamov A."/>
            <person name="Lipzen A."/>
            <person name="Labutti K."/>
            <person name="Barry K."/>
            <person name="Miao Y."/>
            <person name="Rahimi M.J."/>
            <person name="Shen Q."/>
            <person name="Grigoriev I.V."/>
            <person name="Kubicek C.P."/>
            <person name="Druzhinina I.S."/>
        </authorList>
    </citation>
    <scope>NUCLEOTIDE SEQUENCE [LARGE SCALE GENOMIC DNA]</scope>
    <source>
        <strain evidence="2 3">CBS 226.95</strain>
    </source>
</reference>
<dbReference type="Proteomes" id="UP000241690">
    <property type="component" value="Unassembled WGS sequence"/>
</dbReference>
<accession>A0A2T3ZX96</accession>
<feature type="region of interest" description="Disordered" evidence="1">
    <location>
        <begin position="123"/>
        <end position="150"/>
    </location>
</feature>
<feature type="compositionally biased region" description="Basic and acidic residues" evidence="1">
    <location>
        <begin position="259"/>
        <end position="294"/>
    </location>
</feature>
<gene>
    <name evidence="2" type="ORF">M431DRAFT_20588</name>
</gene>
<proteinExistence type="predicted"/>
<dbReference type="GeneID" id="36621953"/>